<evidence type="ECO:0000256" key="2">
    <source>
        <dbReference type="ARBA" id="ARBA00005500"/>
    </source>
</evidence>
<dbReference type="Gramene" id="ABO94833">
    <property type="protein sequence ID" value="ABO94833"/>
    <property type="gene ID" value="OSTLU_30356"/>
</dbReference>
<accession>A4RTR4</accession>
<dbReference type="PANTHER" id="PTHR15601:SF0">
    <property type="entry name" value="GEO09675P1"/>
    <property type="match status" value="1"/>
</dbReference>
<keyword evidence="9" id="KW-1185">Reference proteome</keyword>
<feature type="transmembrane region" description="Helical" evidence="7">
    <location>
        <begin position="30"/>
        <end position="51"/>
    </location>
</feature>
<keyword evidence="6 7" id="KW-0472">Membrane</keyword>
<evidence type="ECO:0008006" key="10">
    <source>
        <dbReference type="Google" id="ProtNLM"/>
    </source>
</evidence>
<evidence type="ECO:0000256" key="1">
    <source>
        <dbReference type="ARBA" id="ARBA00004389"/>
    </source>
</evidence>
<evidence type="ECO:0000256" key="3">
    <source>
        <dbReference type="ARBA" id="ARBA00022692"/>
    </source>
</evidence>
<keyword evidence="4" id="KW-0256">Endoplasmic reticulum</keyword>
<dbReference type="RefSeq" id="XP_001416540.1">
    <property type="nucleotide sequence ID" value="XM_001416503.1"/>
</dbReference>
<evidence type="ECO:0000256" key="5">
    <source>
        <dbReference type="ARBA" id="ARBA00022989"/>
    </source>
</evidence>
<dbReference type="OMA" id="YCLARER"/>
<dbReference type="GeneID" id="5000701"/>
<keyword evidence="3 7" id="KW-0812">Transmembrane</keyword>
<dbReference type="PANTHER" id="PTHR15601">
    <property type="entry name" value="STRESS ASSOCIATED ENDOPLASMIC RETICULUM PROTEIN SERP1/RAMP4"/>
    <property type="match status" value="1"/>
</dbReference>
<name>A4RTR4_OSTLU</name>
<dbReference type="InterPro" id="IPR010580">
    <property type="entry name" value="ER_stress-assoc"/>
</dbReference>
<reference evidence="8 9" key="1">
    <citation type="journal article" date="2007" name="Proc. Natl. Acad. Sci. U.S.A.">
        <title>The tiny eukaryote Ostreococcus provides genomic insights into the paradox of plankton speciation.</title>
        <authorList>
            <person name="Palenik B."/>
            <person name="Grimwood J."/>
            <person name="Aerts A."/>
            <person name="Rouze P."/>
            <person name="Salamov A."/>
            <person name="Putnam N."/>
            <person name="Dupont C."/>
            <person name="Jorgensen R."/>
            <person name="Derelle E."/>
            <person name="Rombauts S."/>
            <person name="Zhou K."/>
            <person name="Otillar R."/>
            <person name="Merchant S.S."/>
            <person name="Podell S."/>
            <person name="Gaasterland T."/>
            <person name="Napoli C."/>
            <person name="Gendler K."/>
            <person name="Manuell A."/>
            <person name="Tai V."/>
            <person name="Vallon O."/>
            <person name="Piganeau G."/>
            <person name="Jancek S."/>
            <person name="Heijde M."/>
            <person name="Jabbari K."/>
            <person name="Bowler C."/>
            <person name="Lohr M."/>
            <person name="Robbens S."/>
            <person name="Werner G."/>
            <person name="Dubchak I."/>
            <person name="Pazour G.J."/>
            <person name="Ren Q."/>
            <person name="Paulsen I."/>
            <person name="Delwiche C."/>
            <person name="Schmutz J."/>
            <person name="Rokhsar D."/>
            <person name="Van de Peer Y."/>
            <person name="Moreau H."/>
            <person name="Grigoriev I.V."/>
        </authorList>
    </citation>
    <scope>NUCLEOTIDE SEQUENCE [LARGE SCALE GENOMIC DNA]</scope>
    <source>
        <strain evidence="8 9">CCE9901</strain>
    </source>
</reference>
<evidence type="ECO:0000256" key="6">
    <source>
        <dbReference type="ARBA" id="ARBA00023136"/>
    </source>
</evidence>
<dbReference type="STRING" id="436017.A4RTR4"/>
<dbReference type="EMBL" id="CP000583">
    <property type="protein sequence ID" value="ABO94833.1"/>
    <property type="molecule type" value="Genomic_DNA"/>
</dbReference>
<sequence>MAHKSRKFHGNIHRRGLVDSGSAKKKDFSVGPVMLGFFVFVVIGSSILQVLKSASSGPLASQAM</sequence>
<comment type="subcellular location">
    <subcellularLocation>
        <location evidence="1">Endoplasmic reticulum membrane</location>
        <topology evidence="1">Single-pass membrane protein</topology>
    </subcellularLocation>
</comment>
<organism evidence="8 9">
    <name type="scientific">Ostreococcus lucimarinus (strain CCE9901)</name>
    <dbReference type="NCBI Taxonomy" id="436017"/>
    <lineage>
        <taxon>Eukaryota</taxon>
        <taxon>Viridiplantae</taxon>
        <taxon>Chlorophyta</taxon>
        <taxon>Mamiellophyceae</taxon>
        <taxon>Mamiellales</taxon>
        <taxon>Bathycoccaceae</taxon>
        <taxon>Ostreococcus</taxon>
    </lineage>
</organism>
<dbReference type="HOGENOM" id="CLU_160944_3_0_1"/>
<proteinExistence type="inferred from homology"/>
<evidence type="ECO:0000256" key="4">
    <source>
        <dbReference type="ARBA" id="ARBA00022824"/>
    </source>
</evidence>
<dbReference type="AlphaFoldDB" id="A4RTR4"/>
<keyword evidence="5 7" id="KW-1133">Transmembrane helix</keyword>
<evidence type="ECO:0000313" key="9">
    <source>
        <dbReference type="Proteomes" id="UP000001568"/>
    </source>
</evidence>
<evidence type="ECO:0000313" key="8">
    <source>
        <dbReference type="EMBL" id="ABO94833.1"/>
    </source>
</evidence>
<dbReference type="OrthoDB" id="16679at2759"/>
<dbReference type="Proteomes" id="UP000001568">
    <property type="component" value="Chromosome 3"/>
</dbReference>
<dbReference type="GO" id="GO:0005789">
    <property type="term" value="C:endoplasmic reticulum membrane"/>
    <property type="evidence" value="ECO:0007669"/>
    <property type="project" value="UniProtKB-SubCell"/>
</dbReference>
<comment type="similarity">
    <text evidence="2">Belongs to the RAMP4 family.</text>
</comment>
<protein>
    <recommendedName>
        <fullName evidence="10">Ribosome associated membrane protein RAMP4</fullName>
    </recommendedName>
</protein>
<dbReference type="eggNOG" id="KOG3491">
    <property type="taxonomic scope" value="Eukaryota"/>
</dbReference>
<dbReference type="Pfam" id="PF06624">
    <property type="entry name" value="RAMP4"/>
    <property type="match status" value="1"/>
</dbReference>
<dbReference type="KEGG" id="olu:OSTLU_30356"/>
<gene>
    <name evidence="8" type="ORF">OSTLU_30356</name>
</gene>
<evidence type="ECO:0000256" key="7">
    <source>
        <dbReference type="SAM" id="Phobius"/>
    </source>
</evidence>
<dbReference type="GO" id="GO:0030968">
    <property type="term" value="P:endoplasmic reticulum unfolded protein response"/>
    <property type="evidence" value="ECO:0007669"/>
    <property type="project" value="TreeGrafter"/>
</dbReference>